<evidence type="ECO:0000313" key="1">
    <source>
        <dbReference type="EMBL" id="JAD70797.1"/>
    </source>
</evidence>
<reference evidence="1" key="2">
    <citation type="journal article" date="2015" name="Data Brief">
        <title>Shoot transcriptome of the giant reed, Arundo donax.</title>
        <authorList>
            <person name="Barrero R.A."/>
            <person name="Guerrero F.D."/>
            <person name="Moolhuijzen P."/>
            <person name="Goolsby J.A."/>
            <person name="Tidwell J."/>
            <person name="Bellgard S.E."/>
            <person name="Bellgard M.I."/>
        </authorList>
    </citation>
    <scope>NUCLEOTIDE SEQUENCE</scope>
    <source>
        <tissue evidence="1">Shoot tissue taken approximately 20 cm above the soil surface</tissue>
    </source>
</reference>
<protein>
    <submittedName>
        <fullName evidence="1">Uncharacterized protein</fullName>
    </submittedName>
</protein>
<name>A0A0A9CH02_ARUDO</name>
<sequence>MLATAFCRCRSLVKITGKCSRVAKMRIMATTPIASDCTSTTITACIVARGRPDPSSFDTRTLNMRQEYLFICFDLMMAMADLEWPVH</sequence>
<reference evidence="1" key="1">
    <citation type="submission" date="2014-09" db="EMBL/GenBank/DDBJ databases">
        <authorList>
            <person name="Magalhaes I.L.F."/>
            <person name="Oliveira U."/>
            <person name="Santos F.R."/>
            <person name="Vidigal T.H.D.A."/>
            <person name="Brescovit A.D."/>
            <person name="Santos A.J."/>
        </authorList>
    </citation>
    <scope>NUCLEOTIDE SEQUENCE</scope>
    <source>
        <tissue evidence="1">Shoot tissue taken approximately 20 cm above the soil surface</tissue>
    </source>
</reference>
<dbReference type="AlphaFoldDB" id="A0A0A9CH02"/>
<organism evidence="1">
    <name type="scientific">Arundo donax</name>
    <name type="common">Giant reed</name>
    <name type="synonym">Donax arundinaceus</name>
    <dbReference type="NCBI Taxonomy" id="35708"/>
    <lineage>
        <taxon>Eukaryota</taxon>
        <taxon>Viridiplantae</taxon>
        <taxon>Streptophyta</taxon>
        <taxon>Embryophyta</taxon>
        <taxon>Tracheophyta</taxon>
        <taxon>Spermatophyta</taxon>
        <taxon>Magnoliopsida</taxon>
        <taxon>Liliopsida</taxon>
        <taxon>Poales</taxon>
        <taxon>Poaceae</taxon>
        <taxon>PACMAD clade</taxon>
        <taxon>Arundinoideae</taxon>
        <taxon>Arundineae</taxon>
        <taxon>Arundo</taxon>
    </lineage>
</organism>
<dbReference type="EMBL" id="GBRH01227098">
    <property type="protein sequence ID" value="JAD70797.1"/>
    <property type="molecule type" value="Transcribed_RNA"/>
</dbReference>
<proteinExistence type="predicted"/>
<accession>A0A0A9CH02</accession>